<dbReference type="AlphaFoldDB" id="A0A0P9U3Z0"/>
<protein>
    <submittedName>
        <fullName evidence="1">Uncharacterized protein</fullName>
    </submittedName>
</protein>
<evidence type="ECO:0000313" key="2">
    <source>
        <dbReference type="Proteomes" id="UP000050265"/>
    </source>
</evidence>
<dbReference type="Proteomes" id="UP000050265">
    <property type="component" value="Unassembled WGS sequence"/>
</dbReference>
<name>A0A0P9U3Z0_PSEAV</name>
<evidence type="ECO:0000313" key="1">
    <source>
        <dbReference type="EMBL" id="KPX65396.1"/>
    </source>
</evidence>
<comment type="caution">
    <text evidence="1">The sequence shown here is derived from an EMBL/GenBank/DDBJ whole genome shotgun (WGS) entry which is preliminary data.</text>
</comment>
<sequence>MFEAVVPLPVLPDALVTPVLSSVIRLPASVTFAFGVKVAVQVMPPSLLETALSVPLATLRSALLNPLTA</sequence>
<dbReference type="EMBL" id="LJQP01000298">
    <property type="protein sequence ID" value="KPX65396.1"/>
    <property type="molecule type" value="Genomic_DNA"/>
</dbReference>
<gene>
    <name evidence="1" type="ORF">ALO35_03020</name>
</gene>
<proteinExistence type="predicted"/>
<organism evidence="1 2">
    <name type="scientific">Pseudomonas amygdali pv. lachrymans</name>
    <name type="common">Pseudomonas syringae pv. lachrymans</name>
    <dbReference type="NCBI Taxonomy" id="53707"/>
    <lineage>
        <taxon>Bacteria</taxon>
        <taxon>Pseudomonadati</taxon>
        <taxon>Pseudomonadota</taxon>
        <taxon>Gammaproteobacteria</taxon>
        <taxon>Pseudomonadales</taxon>
        <taxon>Pseudomonadaceae</taxon>
        <taxon>Pseudomonas</taxon>
        <taxon>Pseudomonas amygdali</taxon>
    </lineage>
</organism>
<accession>A0A0P9U3Z0</accession>
<reference evidence="1 2" key="1">
    <citation type="submission" date="2015-09" db="EMBL/GenBank/DDBJ databases">
        <title>Genome announcement of multiple Pseudomonas syringae strains.</title>
        <authorList>
            <person name="Thakur S."/>
            <person name="Wang P.W."/>
            <person name="Gong Y."/>
            <person name="Weir B.S."/>
            <person name="Guttman D.S."/>
        </authorList>
    </citation>
    <scope>NUCLEOTIDE SEQUENCE [LARGE SCALE GENOMIC DNA]</scope>
    <source>
        <strain evidence="1 2">ICMP3507</strain>
    </source>
</reference>